<dbReference type="EMBL" id="CP020919">
    <property type="protein sequence ID" value="AWG24998.1"/>
    <property type="molecule type" value="Genomic_DNA"/>
</dbReference>
<accession>A0A2S1LMU2</accession>
<dbReference type="Proteomes" id="UP000244677">
    <property type="component" value="Chromosome"/>
</dbReference>
<gene>
    <name evidence="1" type="ORF">FK004_07015</name>
</gene>
<proteinExistence type="predicted"/>
<dbReference type="RefSeq" id="WP_108736619.1">
    <property type="nucleotide sequence ID" value="NZ_CP020919.1"/>
</dbReference>
<dbReference type="OrthoDB" id="1274341at2"/>
<protein>
    <recommendedName>
        <fullName evidence="3">Bacteriocin</fullName>
    </recommendedName>
</protein>
<name>A0A2S1LMU2_9FLAO</name>
<dbReference type="AlphaFoldDB" id="A0A2S1LMU2"/>
<reference evidence="1 2" key="1">
    <citation type="submission" date="2017-04" db="EMBL/GenBank/DDBJ databases">
        <title>Complete genome sequence of Flavobacterium kingsejong AJ004.</title>
        <authorList>
            <person name="Lee P.C."/>
        </authorList>
    </citation>
    <scope>NUCLEOTIDE SEQUENCE [LARGE SCALE GENOMIC DNA]</scope>
    <source>
        <strain evidence="1 2">AJ004</strain>
    </source>
</reference>
<evidence type="ECO:0008006" key="3">
    <source>
        <dbReference type="Google" id="ProtNLM"/>
    </source>
</evidence>
<keyword evidence="2" id="KW-1185">Reference proteome</keyword>
<evidence type="ECO:0000313" key="2">
    <source>
        <dbReference type="Proteomes" id="UP000244677"/>
    </source>
</evidence>
<organism evidence="1 2">
    <name type="scientific">Flavobacterium kingsejongi</name>
    <dbReference type="NCBI Taxonomy" id="1678728"/>
    <lineage>
        <taxon>Bacteria</taxon>
        <taxon>Pseudomonadati</taxon>
        <taxon>Bacteroidota</taxon>
        <taxon>Flavobacteriia</taxon>
        <taxon>Flavobacteriales</taxon>
        <taxon>Flavobacteriaceae</taxon>
        <taxon>Flavobacterium</taxon>
    </lineage>
</organism>
<evidence type="ECO:0000313" key="1">
    <source>
        <dbReference type="EMBL" id="AWG24998.1"/>
    </source>
</evidence>
<sequence>MLKNILKLKGAAMLSATEQKMVVGGRLICIRPDTGQCKYISKFCGETICQPGGGGIIDPVE</sequence>
<dbReference type="KEGG" id="fki:FK004_07015"/>